<sequence length="224" mass="25756">MCSHVDEKESMDGAPERKFWYDVSYVKLIITVRMSAESSDSESVVQQESSAHSSNTSSPSTSGTSTPTYRTSRRKSSKLRRKMSRSRHLLAIEHRNRLRKLTARKVRLASNAVSAVSLLRWEEKIDRKFEKEFEEKRVSMERVMRENGVLRANQRALTKGCNLLEDCAMVLQMRLDQEMNGSLYGFSSPDDFFLTLQLSKQKLSITTTHQRYEDIASSTYVVIV</sequence>
<gene>
    <name evidence="2" type="ORF">KIN20_019221</name>
</gene>
<evidence type="ECO:0000313" key="2">
    <source>
        <dbReference type="EMBL" id="KAJ1360290.1"/>
    </source>
</evidence>
<protein>
    <submittedName>
        <fullName evidence="2">Uncharacterized protein</fullName>
    </submittedName>
</protein>
<keyword evidence="3" id="KW-1185">Reference proteome</keyword>
<organism evidence="2 3">
    <name type="scientific">Parelaphostrongylus tenuis</name>
    <name type="common">Meningeal worm</name>
    <dbReference type="NCBI Taxonomy" id="148309"/>
    <lineage>
        <taxon>Eukaryota</taxon>
        <taxon>Metazoa</taxon>
        <taxon>Ecdysozoa</taxon>
        <taxon>Nematoda</taxon>
        <taxon>Chromadorea</taxon>
        <taxon>Rhabditida</taxon>
        <taxon>Rhabditina</taxon>
        <taxon>Rhabditomorpha</taxon>
        <taxon>Strongyloidea</taxon>
        <taxon>Metastrongylidae</taxon>
        <taxon>Parelaphostrongylus</taxon>
    </lineage>
</organism>
<name>A0AAD5ML27_PARTN</name>
<feature type="compositionally biased region" description="Basic residues" evidence="1">
    <location>
        <begin position="71"/>
        <end position="86"/>
    </location>
</feature>
<proteinExistence type="predicted"/>
<feature type="compositionally biased region" description="Low complexity" evidence="1">
    <location>
        <begin position="41"/>
        <end position="70"/>
    </location>
</feature>
<comment type="caution">
    <text evidence="2">The sequence shown here is derived from an EMBL/GenBank/DDBJ whole genome shotgun (WGS) entry which is preliminary data.</text>
</comment>
<evidence type="ECO:0000313" key="3">
    <source>
        <dbReference type="Proteomes" id="UP001196413"/>
    </source>
</evidence>
<dbReference type="Proteomes" id="UP001196413">
    <property type="component" value="Unassembled WGS sequence"/>
</dbReference>
<feature type="region of interest" description="Disordered" evidence="1">
    <location>
        <begin position="41"/>
        <end position="86"/>
    </location>
</feature>
<evidence type="ECO:0000256" key="1">
    <source>
        <dbReference type="SAM" id="MobiDB-lite"/>
    </source>
</evidence>
<dbReference type="EMBL" id="JAHQIW010003835">
    <property type="protein sequence ID" value="KAJ1360290.1"/>
    <property type="molecule type" value="Genomic_DNA"/>
</dbReference>
<dbReference type="AlphaFoldDB" id="A0AAD5ML27"/>
<accession>A0AAD5ML27</accession>
<reference evidence="2" key="1">
    <citation type="submission" date="2021-06" db="EMBL/GenBank/DDBJ databases">
        <title>Parelaphostrongylus tenuis whole genome reference sequence.</title>
        <authorList>
            <person name="Garwood T.J."/>
            <person name="Larsen P.A."/>
            <person name="Fountain-Jones N.M."/>
            <person name="Garbe J.R."/>
            <person name="Macchietto M.G."/>
            <person name="Kania S.A."/>
            <person name="Gerhold R.W."/>
            <person name="Richards J.E."/>
            <person name="Wolf T.M."/>
        </authorList>
    </citation>
    <scope>NUCLEOTIDE SEQUENCE</scope>
    <source>
        <strain evidence="2">MNPRO001-30</strain>
        <tissue evidence="2">Meninges</tissue>
    </source>
</reference>